<comment type="caution">
    <text evidence="6">The sequence shown here is derived from an EMBL/GenBank/DDBJ whole genome shotgun (WGS) entry which is preliminary data.</text>
</comment>
<evidence type="ECO:0000313" key="7">
    <source>
        <dbReference type="Proteomes" id="UP000075420"/>
    </source>
</evidence>
<feature type="binding site" evidence="3">
    <location>
        <position position="146"/>
    </location>
    <ligand>
        <name>NAD(+)</name>
        <dbReference type="ChEBI" id="CHEBI:57540"/>
    </ligand>
</feature>
<organism evidence="6 7">
    <name type="scientific">Sorangium cellulosum</name>
    <name type="common">Polyangium cellulosum</name>
    <dbReference type="NCBI Taxonomy" id="56"/>
    <lineage>
        <taxon>Bacteria</taxon>
        <taxon>Pseudomonadati</taxon>
        <taxon>Myxococcota</taxon>
        <taxon>Polyangia</taxon>
        <taxon>Polyangiales</taxon>
        <taxon>Polyangiaceae</taxon>
        <taxon>Sorangium</taxon>
    </lineage>
</organism>
<feature type="binding site" evidence="3">
    <location>
        <position position="277"/>
    </location>
    <ligand>
        <name>NAD(+)</name>
        <dbReference type="ChEBI" id="CHEBI:57540"/>
    </ligand>
</feature>
<dbReference type="Gene3D" id="1.10.1040.10">
    <property type="entry name" value="N-(1-d-carboxylethyl)-l-norvaline Dehydrogenase, domain 2"/>
    <property type="match status" value="1"/>
</dbReference>
<gene>
    <name evidence="6" type="ORF">BE08_24810</name>
</gene>
<dbReference type="InterPro" id="IPR006176">
    <property type="entry name" value="3-OHacyl-CoA_DH_NAD-bd"/>
</dbReference>
<feature type="binding site" evidence="3">
    <location>
        <position position="100"/>
    </location>
    <ligand>
        <name>NAD(+)</name>
        <dbReference type="ChEBI" id="CHEBI:57540"/>
    </ligand>
</feature>
<dbReference type="Pfam" id="PF02737">
    <property type="entry name" value="3HCDH_N"/>
    <property type="match status" value="1"/>
</dbReference>
<dbReference type="FunFam" id="3.40.50.720:FF:000009">
    <property type="entry name" value="Fatty oxidation complex, alpha subunit"/>
    <property type="match status" value="1"/>
</dbReference>
<proteinExistence type="predicted"/>
<feature type="binding site" evidence="3">
    <location>
        <position position="36"/>
    </location>
    <ligand>
        <name>NAD(+)</name>
        <dbReference type="ChEBI" id="CHEBI:57540"/>
    </ligand>
</feature>
<evidence type="ECO:0000313" key="6">
    <source>
        <dbReference type="EMBL" id="KYF50446.1"/>
    </source>
</evidence>
<dbReference type="PIRSF" id="PIRSF000105">
    <property type="entry name" value="HCDH"/>
    <property type="match status" value="1"/>
</dbReference>
<keyword evidence="3" id="KW-0520">NAD</keyword>
<dbReference type="InterPro" id="IPR022694">
    <property type="entry name" value="3-OHacyl-CoA_DH"/>
</dbReference>
<dbReference type="InterPro" id="IPR036291">
    <property type="entry name" value="NAD(P)-bd_dom_sf"/>
</dbReference>
<feature type="domain" description="3-hydroxyacyl-CoA dehydrogenase NAD binding" evidence="5">
    <location>
        <begin position="10"/>
        <end position="186"/>
    </location>
</feature>
<evidence type="ECO:0000259" key="5">
    <source>
        <dbReference type="Pfam" id="PF02737"/>
    </source>
</evidence>
<evidence type="ECO:0000256" key="1">
    <source>
        <dbReference type="ARBA" id="ARBA00023002"/>
    </source>
</evidence>
<dbReference type="InterPro" id="IPR013328">
    <property type="entry name" value="6PGD_dom2"/>
</dbReference>
<keyword evidence="1" id="KW-0560">Oxidoreductase</keyword>
<dbReference type="GO" id="GO:0006631">
    <property type="term" value="P:fatty acid metabolic process"/>
    <property type="evidence" value="ECO:0007669"/>
    <property type="project" value="InterPro"/>
</dbReference>
<dbReference type="GO" id="GO:0016616">
    <property type="term" value="F:oxidoreductase activity, acting on the CH-OH group of donors, NAD or NADP as acceptor"/>
    <property type="evidence" value="ECO:0007669"/>
    <property type="project" value="InterPro"/>
</dbReference>
<accession>A0A150P492</accession>
<dbReference type="GO" id="GO:0070403">
    <property type="term" value="F:NAD+ binding"/>
    <property type="evidence" value="ECO:0007669"/>
    <property type="project" value="InterPro"/>
</dbReference>
<evidence type="ECO:0000259" key="4">
    <source>
        <dbReference type="Pfam" id="PF00725"/>
    </source>
</evidence>
<protein>
    <submittedName>
        <fullName evidence="6">3-hydroxybutyryl-CoA dehydrogenase</fullName>
    </submittedName>
</protein>
<name>A0A150P492_SORCE</name>
<dbReference type="SUPFAM" id="SSF51735">
    <property type="entry name" value="NAD(P)-binding Rossmann-fold domains"/>
    <property type="match status" value="1"/>
</dbReference>
<reference evidence="6 7" key="1">
    <citation type="submission" date="2014-02" db="EMBL/GenBank/DDBJ databases">
        <title>The small core and large imbalanced accessory genome model reveals a collaborative survival strategy of Sorangium cellulosum strains in nature.</title>
        <authorList>
            <person name="Han K."/>
            <person name="Peng R."/>
            <person name="Blom J."/>
            <person name="Li Y.-Z."/>
        </authorList>
    </citation>
    <scope>NUCLEOTIDE SEQUENCE [LARGE SCALE GENOMIC DNA]</scope>
    <source>
        <strain evidence="6 7">So0157-25</strain>
    </source>
</reference>
<dbReference type="PANTHER" id="PTHR48075:SF5">
    <property type="entry name" value="3-HYDROXYBUTYRYL-COA DEHYDROGENASE"/>
    <property type="match status" value="1"/>
</dbReference>
<feature type="binding site" evidence="3">
    <location>
        <begin position="13"/>
        <end position="18"/>
    </location>
    <ligand>
        <name>NAD(+)</name>
        <dbReference type="ChEBI" id="CHEBI:57540"/>
    </ligand>
</feature>
<dbReference type="PANTHER" id="PTHR48075">
    <property type="entry name" value="3-HYDROXYACYL-COA DEHYDROGENASE FAMILY PROTEIN"/>
    <property type="match status" value="1"/>
</dbReference>
<feature type="site" description="Important for catalytic activity" evidence="2">
    <location>
        <position position="143"/>
    </location>
</feature>
<dbReference type="AlphaFoldDB" id="A0A150P492"/>
<dbReference type="InterPro" id="IPR008927">
    <property type="entry name" value="6-PGluconate_DH-like_C_sf"/>
</dbReference>
<dbReference type="InterPro" id="IPR006108">
    <property type="entry name" value="3HC_DH_C"/>
</dbReference>
<feature type="binding site" evidence="3">
    <location>
        <position position="122"/>
    </location>
    <ligand>
        <name>NAD(+)</name>
        <dbReference type="ChEBI" id="CHEBI:57540"/>
    </ligand>
</feature>
<dbReference type="Pfam" id="PF00725">
    <property type="entry name" value="3HCDH"/>
    <property type="match status" value="1"/>
</dbReference>
<dbReference type="Gene3D" id="3.40.50.720">
    <property type="entry name" value="NAD(P)-binding Rossmann-like Domain"/>
    <property type="match status" value="1"/>
</dbReference>
<dbReference type="Proteomes" id="UP000075420">
    <property type="component" value="Unassembled WGS sequence"/>
</dbReference>
<feature type="domain" description="3-hydroxyacyl-CoA dehydrogenase C-terminal" evidence="4">
    <location>
        <begin position="189"/>
        <end position="285"/>
    </location>
</feature>
<evidence type="ECO:0000256" key="2">
    <source>
        <dbReference type="PIRSR" id="PIRSR000105-1"/>
    </source>
</evidence>
<dbReference type="SUPFAM" id="SSF48179">
    <property type="entry name" value="6-phosphogluconate dehydrogenase C-terminal domain-like"/>
    <property type="match status" value="1"/>
</dbReference>
<dbReference type="EMBL" id="JELY01003188">
    <property type="protein sequence ID" value="KYF50446.1"/>
    <property type="molecule type" value="Genomic_DNA"/>
</dbReference>
<evidence type="ECO:0000256" key="3">
    <source>
        <dbReference type="PIRSR" id="PIRSR000105-2"/>
    </source>
</evidence>
<feature type="binding site" evidence="3">
    <location>
        <position position="95"/>
    </location>
    <ligand>
        <name>NAD(+)</name>
        <dbReference type="ChEBI" id="CHEBI:57540"/>
    </ligand>
</feature>
<sequence>MEATTIKRFGVIGAGQMGRGIAQVAAAAGLEVVLCDVSRALAESGKAQIAAILAKQVEKGKMAAEAREGLLGRVAVADGIAGLSGVDLAVEAVTESFDVKSGIFKLADAALPEGAILASNTSSISITRLAALTGRPELVIGMHFMNPVPLMKLVELVRGVQTSDATYEAVRALAVGLGKTVITSKDQPGFIVNRMLIPFLNEACFALQEGLSTPEDIDAGARLGLNHPMGPLELSDLIGLDTVLSIAEVLHREFGDSKYRAPTLLRNLVAAGWYGKKSGRGFYVYDDKGQKSGRAV</sequence>